<dbReference type="Proteomes" id="UP000235916">
    <property type="component" value="Unassembled WGS sequence"/>
</dbReference>
<keyword evidence="3" id="KW-1185">Reference proteome</keyword>
<keyword evidence="1" id="KW-0732">Signal</keyword>
<dbReference type="EMBL" id="POSP01000003">
    <property type="protein sequence ID" value="PND37587.1"/>
    <property type="molecule type" value="Genomic_DNA"/>
</dbReference>
<accession>A0A2N8KVV2</accession>
<proteinExistence type="predicted"/>
<dbReference type="AlphaFoldDB" id="A0A2N8KVV2"/>
<evidence type="ECO:0008006" key="4">
    <source>
        <dbReference type="Google" id="ProtNLM"/>
    </source>
</evidence>
<evidence type="ECO:0000256" key="1">
    <source>
        <dbReference type="SAM" id="SignalP"/>
    </source>
</evidence>
<evidence type="ECO:0000313" key="3">
    <source>
        <dbReference type="Proteomes" id="UP000235916"/>
    </source>
</evidence>
<feature type="chain" id="PRO_5014957927" description="Carboxypeptidase regulatory-like domain-containing protein" evidence="1">
    <location>
        <begin position="22"/>
        <end position="658"/>
    </location>
</feature>
<sequence length="658" mass="66568">MPGLKAGLVLLSSLTLGLVLSACGGGGGSSDSSNGGTDSAAGSTTFSVTPTLSGVAAVGAPLANAQIKVIDAAGTALGSTSTQPSDGSYSLNLSSKTLKGPLLVQVIGVDSQGMPQVLHSIVPILDAAKSAMVANVTPLSQAIVALSVGTDPQALFATAAASAAQIAPAASAASGAGEFLKALIKTQLSDLKITNTASLDLLGDAGFTANKSPQDLLLEALRVQVARSNKGVDQLLISNKMLATAVPEVVVGLATAQTELLKTGGVPANAISSTLKLASSAKATTDNLASLDDLSAGLNALIAQGKTAADFTASTWLGTYESHNSGTKAELAARLAGLATAKRQLGRMMVTGCADDVLTGGLCKRVLVAAAVSDSTGTVQEYFTNAATFTKAPAPATTGGTWSLIGNARKVDAKIYPVSVQALAADAALAPASAASAANPWVGIQLEVQSRTAAATPVQLLSTANVQMPSGYSIGLSYCNRPFMCISSTPGSATVAPTGDIADSALQQSALGWLGGAESQRGAKYVASYTIAGTAETRAMFLPADVPADSGRSRFPTLDGISSSQPLKASALRQDLVLNYATWASANPDMRLISVRTRLTGGIIPLFTDATPPLPPKTTLTLAGLSLPTPLTMTAEIWLGAQDMQGRRYYSKYTLQPE</sequence>
<dbReference type="PROSITE" id="PS51257">
    <property type="entry name" value="PROKAR_LIPOPROTEIN"/>
    <property type="match status" value="1"/>
</dbReference>
<feature type="signal peptide" evidence="1">
    <location>
        <begin position="1"/>
        <end position="21"/>
    </location>
</feature>
<evidence type="ECO:0000313" key="2">
    <source>
        <dbReference type="EMBL" id="PND37587.1"/>
    </source>
</evidence>
<gene>
    <name evidence="2" type="ORF">C1O66_08660</name>
</gene>
<organism evidence="2 3">
    <name type="scientific">Kinneretia aquatilis</name>
    <dbReference type="NCBI Taxonomy" id="2070761"/>
    <lineage>
        <taxon>Bacteria</taxon>
        <taxon>Pseudomonadati</taxon>
        <taxon>Pseudomonadota</taxon>
        <taxon>Betaproteobacteria</taxon>
        <taxon>Burkholderiales</taxon>
        <taxon>Sphaerotilaceae</taxon>
        <taxon>Roseateles</taxon>
    </lineage>
</organism>
<comment type="caution">
    <text evidence="2">The sequence shown here is derived from an EMBL/GenBank/DDBJ whole genome shotgun (WGS) entry which is preliminary data.</text>
</comment>
<protein>
    <recommendedName>
        <fullName evidence="4">Carboxypeptidase regulatory-like domain-containing protein</fullName>
    </recommendedName>
</protein>
<name>A0A2N8KVV2_9BURK</name>
<reference evidence="2 3" key="1">
    <citation type="submission" date="2018-01" db="EMBL/GenBank/DDBJ databases">
        <title>Draft genome sequence of Paucibacter aquatile CR182 isolated from freshwater of the Nakdong River.</title>
        <authorList>
            <person name="Choi A."/>
            <person name="Chung E.J."/>
        </authorList>
    </citation>
    <scope>NUCLEOTIDE SEQUENCE [LARGE SCALE GENOMIC DNA]</scope>
    <source>
        <strain evidence="2 3">CR182</strain>
    </source>
</reference>